<reference evidence="9 11" key="1">
    <citation type="submission" date="2018-03" db="EMBL/GenBank/DDBJ databases">
        <title>Draft genome of Nitrosomonas supralitoralis APG5.</title>
        <authorList>
            <person name="Urakawa H."/>
            <person name="Lopez J.V."/>
        </authorList>
    </citation>
    <scope>NUCLEOTIDE SEQUENCE [LARGE SCALE GENOMIC DNA]</scope>
    <source>
        <strain evidence="9 11">APG5</strain>
    </source>
</reference>
<dbReference type="Gene3D" id="2.60.40.420">
    <property type="entry name" value="Cupredoxins - blue copper proteins"/>
    <property type="match status" value="3"/>
</dbReference>
<feature type="domain" description="Plastocyanin-like" evidence="8">
    <location>
        <begin position="523"/>
        <end position="639"/>
    </location>
</feature>
<evidence type="ECO:0000256" key="5">
    <source>
        <dbReference type="ARBA" id="ARBA00042896"/>
    </source>
</evidence>
<dbReference type="InterPro" id="IPR002355">
    <property type="entry name" value="Cu_oxidase_Cu_BS"/>
</dbReference>
<sequence>MSKKIINSTYSGKQEKAVARYMQEVRDIVAAKLSRRDLLKLGLTASAGGLVSVSGTAFFPNLAVAGASNIHISPPCNKPWTDLLPIPKTCVPAAGDVFSGPPEDHYGCKEKDNRWHPGMNDYYDFKEGRTESHQRWDELGGSAAITARYELMAKEIDWNFYSDVEYPGFNSKVWTYVDLNSDAIGVLRIKAQYQKPIIMRMYNGLPKNGNDNQGFGINQITPHLHNAHNPHTSDGGPMRFYDSGTWWDHWYPNIRAGFASTHKNGTTYNGNWCPGDWQETQSTFWFHDHRFDFTAPNVYKGLASFYTLFSDDIKLDTDDETTGLRLPSGEYDIPMLITDKSFDSTGQMFWDPFMTEGFLGDQQTVNFKIKPKLYVKRRKYRIRFLNAGPSRFIEVSLSNNSNFTRIANCGNLLPKAQIVPSIRLGVAERGDVIVDFSQYAPGTEFYLENRLEQISGQGTTGKRLASSDKTRLLKFIVSDEAVMDESADMSTLQTQTMVPMPVTAKNPAVKKRSFSFSSLNGAWVVNDKLFDPGVISAYPVDGTSELWTLKSGGGWSHPIHIHFEEFQLVSRNGKASNLDIEDKSRKDVVRIGQAAVGTAGSGEVQLYMQFRDWHGDYPMHCHNVVHEDHAMMVLWKVVPPNDPNAGK</sequence>
<gene>
    <name evidence="9" type="ORF">C7H79_01815</name>
    <name evidence="10" type="ORF">C7H79_01830</name>
</gene>
<dbReference type="PROSITE" id="PS51318">
    <property type="entry name" value="TAT"/>
    <property type="match status" value="1"/>
</dbReference>
<dbReference type="Proteomes" id="UP000241912">
    <property type="component" value="Unassembled WGS sequence"/>
</dbReference>
<dbReference type="RefSeq" id="WP_106705592.1">
    <property type="nucleotide sequence ID" value="NZ_PXXU01000004.1"/>
</dbReference>
<dbReference type="AlphaFoldDB" id="A0A2P7NYL6"/>
<comment type="catalytic activity">
    <reaction evidence="7">
        <text>4 Cu(+) + O2 + 4 H(+) = 4 Cu(2+) + 2 H2O</text>
        <dbReference type="Rhea" id="RHEA:30083"/>
        <dbReference type="ChEBI" id="CHEBI:15377"/>
        <dbReference type="ChEBI" id="CHEBI:15378"/>
        <dbReference type="ChEBI" id="CHEBI:15379"/>
        <dbReference type="ChEBI" id="CHEBI:29036"/>
        <dbReference type="ChEBI" id="CHEBI:49552"/>
        <dbReference type="EC" id="1.16.3.4"/>
    </reaction>
    <physiologicalReaction direction="left-to-right" evidence="7">
        <dbReference type="Rhea" id="RHEA:30084"/>
    </physiologicalReaction>
</comment>
<dbReference type="GO" id="GO:0016491">
    <property type="term" value="F:oxidoreductase activity"/>
    <property type="evidence" value="ECO:0007669"/>
    <property type="project" value="InterPro"/>
</dbReference>
<evidence type="ECO:0000256" key="1">
    <source>
        <dbReference type="ARBA" id="ARBA00011245"/>
    </source>
</evidence>
<evidence type="ECO:0000256" key="4">
    <source>
        <dbReference type="ARBA" id="ARBA00041027"/>
    </source>
</evidence>
<dbReference type="InterPro" id="IPR045087">
    <property type="entry name" value="Cu-oxidase_fam"/>
</dbReference>
<dbReference type="InterPro" id="IPR006311">
    <property type="entry name" value="TAT_signal"/>
</dbReference>
<evidence type="ECO:0000256" key="3">
    <source>
        <dbReference type="ARBA" id="ARBA00038978"/>
    </source>
</evidence>
<organism evidence="9 11">
    <name type="scientific">Nitrosomonas supralitoralis</name>
    <dbReference type="NCBI Taxonomy" id="2116706"/>
    <lineage>
        <taxon>Bacteria</taxon>
        <taxon>Pseudomonadati</taxon>
        <taxon>Pseudomonadota</taxon>
        <taxon>Betaproteobacteria</taxon>
        <taxon>Nitrosomonadales</taxon>
        <taxon>Nitrosomonadaceae</taxon>
        <taxon>Nitrosomonas</taxon>
    </lineage>
</organism>
<protein>
    <recommendedName>
        <fullName evidence="4">Multicopper oxidase CueO</fullName>
        <ecNumber evidence="3">1.16.3.4</ecNumber>
    </recommendedName>
    <alternativeName>
        <fullName evidence="5">Copper efflux oxidase</fullName>
    </alternativeName>
    <alternativeName>
        <fullName evidence="6">Cuprous oxidase</fullName>
    </alternativeName>
</protein>
<accession>A0A2P7NYL6</accession>
<dbReference type="SUPFAM" id="SSF49503">
    <property type="entry name" value="Cupredoxins"/>
    <property type="match status" value="2"/>
</dbReference>
<dbReference type="PROSITE" id="PS00080">
    <property type="entry name" value="MULTICOPPER_OXIDASE2"/>
    <property type="match status" value="1"/>
</dbReference>
<proteinExistence type="predicted"/>
<dbReference type="OrthoDB" id="9757546at2"/>
<evidence type="ECO:0000259" key="8">
    <source>
        <dbReference type="Pfam" id="PF07731"/>
    </source>
</evidence>
<evidence type="ECO:0000256" key="2">
    <source>
        <dbReference type="ARBA" id="ARBA00022723"/>
    </source>
</evidence>
<dbReference type="EMBL" id="PXXU01000004">
    <property type="protein sequence ID" value="PSJ18560.1"/>
    <property type="molecule type" value="Genomic_DNA"/>
</dbReference>
<dbReference type="InterPro" id="IPR008972">
    <property type="entry name" value="Cupredoxin"/>
</dbReference>
<evidence type="ECO:0000313" key="11">
    <source>
        <dbReference type="Proteomes" id="UP000241912"/>
    </source>
</evidence>
<dbReference type="Pfam" id="PF07731">
    <property type="entry name" value="Cu-oxidase_2"/>
    <property type="match status" value="1"/>
</dbReference>
<evidence type="ECO:0000313" key="10">
    <source>
        <dbReference type="EMBL" id="PSJ18560.1"/>
    </source>
</evidence>
<dbReference type="PANTHER" id="PTHR48267:SF1">
    <property type="entry name" value="BILIRUBIN OXIDASE"/>
    <property type="match status" value="1"/>
</dbReference>
<name>A0A2P7NYL6_9PROT</name>
<evidence type="ECO:0000313" key="9">
    <source>
        <dbReference type="EMBL" id="PSJ18558.1"/>
    </source>
</evidence>
<comment type="caution">
    <text evidence="9">The sequence shown here is derived from an EMBL/GenBank/DDBJ whole genome shotgun (WGS) entry which is preliminary data.</text>
</comment>
<dbReference type="EMBL" id="PXXU01000004">
    <property type="protein sequence ID" value="PSJ18558.1"/>
    <property type="molecule type" value="Genomic_DNA"/>
</dbReference>
<evidence type="ECO:0000256" key="6">
    <source>
        <dbReference type="ARBA" id="ARBA00043090"/>
    </source>
</evidence>
<dbReference type="PANTHER" id="PTHR48267">
    <property type="entry name" value="CUPREDOXIN SUPERFAMILY PROTEIN"/>
    <property type="match status" value="1"/>
</dbReference>
<dbReference type="GO" id="GO:0005507">
    <property type="term" value="F:copper ion binding"/>
    <property type="evidence" value="ECO:0007669"/>
    <property type="project" value="InterPro"/>
</dbReference>
<keyword evidence="2" id="KW-0479">Metal-binding</keyword>
<keyword evidence="11" id="KW-1185">Reference proteome</keyword>
<comment type="subunit">
    <text evidence="1">Monomer.</text>
</comment>
<dbReference type="InterPro" id="IPR011706">
    <property type="entry name" value="Cu-oxidase_C"/>
</dbReference>
<evidence type="ECO:0000256" key="7">
    <source>
        <dbReference type="ARBA" id="ARBA00048092"/>
    </source>
</evidence>
<dbReference type="EC" id="1.16.3.4" evidence="3"/>